<dbReference type="CDD" id="cd16655">
    <property type="entry name" value="RING-Ubox_WDSUB1-like"/>
    <property type="match status" value="1"/>
</dbReference>
<evidence type="ECO:0000256" key="4">
    <source>
        <dbReference type="ARBA" id="ARBA00022679"/>
    </source>
</evidence>
<evidence type="ECO:0000256" key="7">
    <source>
        <dbReference type="SAM" id="Coils"/>
    </source>
</evidence>
<dbReference type="GO" id="GO:0016567">
    <property type="term" value="P:protein ubiquitination"/>
    <property type="evidence" value="ECO:0007669"/>
    <property type="project" value="UniProtKB-UniPathway"/>
</dbReference>
<accession>A0A811MH16</accession>
<keyword evidence="6" id="KW-0067">ATP-binding</keyword>
<evidence type="ECO:0000256" key="5">
    <source>
        <dbReference type="ARBA" id="ARBA00022786"/>
    </source>
</evidence>
<proteinExistence type="predicted"/>
<dbReference type="Proteomes" id="UP000604825">
    <property type="component" value="Unassembled WGS sequence"/>
</dbReference>
<dbReference type="InterPro" id="IPR051348">
    <property type="entry name" value="U-box_ubiquitin_ligases"/>
</dbReference>
<comment type="catalytic activity">
    <reaction evidence="1">
        <text>S-ubiquitinyl-[E2 ubiquitin-conjugating enzyme]-L-cysteine + [acceptor protein]-L-lysine = [E2 ubiquitin-conjugating enzyme]-L-cysteine + N(6)-ubiquitinyl-[acceptor protein]-L-lysine.</text>
        <dbReference type="EC" id="2.3.2.27"/>
    </reaction>
</comment>
<dbReference type="AlphaFoldDB" id="A0A811MH16"/>
<dbReference type="EC" id="2.3.2.27" evidence="3"/>
<keyword evidence="4" id="KW-0808">Transferase</keyword>
<keyword evidence="7" id="KW-0175">Coiled coil</keyword>
<feature type="binding site" evidence="6">
    <location>
        <position position="293"/>
    </location>
    <ligand>
        <name>ATP</name>
        <dbReference type="ChEBI" id="CHEBI:30616"/>
    </ligand>
</feature>
<dbReference type="InterPro" id="IPR013083">
    <property type="entry name" value="Znf_RING/FYVE/PHD"/>
</dbReference>
<dbReference type="InterPro" id="IPR000719">
    <property type="entry name" value="Prot_kinase_dom"/>
</dbReference>
<dbReference type="Gene3D" id="1.10.510.10">
    <property type="entry name" value="Transferase(Phosphotransferase) domain 1"/>
    <property type="match status" value="1"/>
</dbReference>
<feature type="compositionally biased region" description="Low complexity" evidence="8">
    <location>
        <begin position="42"/>
        <end position="53"/>
    </location>
</feature>
<dbReference type="InterPro" id="IPR017441">
    <property type="entry name" value="Protein_kinase_ATP_BS"/>
</dbReference>
<dbReference type="PANTHER" id="PTHR45647">
    <property type="entry name" value="OS02G0152300 PROTEIN"/>
    <property type="match status" value="1"/>
</dbReference>
<dbReference type="InterPro" id="IPR001245">
    <property type="entry name" value="Ser-Thr/Tyr_kinase_cat_dom"/>
</dbReference>
<dbReference type="UniPathway" id="UPA00143"/>
<dbReference type="PROSITE" id="PS51698">
    <property type="entry name" value="U_BOX"/>
    <property type="match status" value="1"/>
</dbReference>
<feature type="domain" description="U-box" evidence="10">
    <location>
        <begin position="441"/>
        <end position="531"/>
    </location>
</feature>
<evidence type="ECO:0000259" key="10">
    <source>
        <dbReference type="PROSITE" id="PS51698"/>
    </source>
</evidence>
<dbReference type="PANTHER" id="PTHR45647:SF67">
    <property type="match status" value="1"/>
</dbReference>
<evidence type="ECO:0000256" key="3">
    <source>
        <dbReference type="ARBA" id="ARBA00012483"/>
    </source>
</evidence>
<evidence type="ECO:0000313" key="12">
    <source>
        <dbReference type="Proteomes" id="UP000604825"/>
    </source>
</evidence>
<comment type="pathway">
    <text evidence="2">Protein modification; protein ubiquitination.</text>
</comment>
<evidence type="ECO:0000256" key="8">
    <source>
        <dbReference type="SAM" id="MobiDB-lite"/>
    </source>
</evidence>
<organism evidence="11 12">
    <name type="scientific">Miscanthus lutarioriparius</name>
    <dbReference type="NCBI Taxonomy" id="422564"/>
    <lineage>
        <taxon>Eukaryota</taxon>
        <taxon>Viridiplantae</taxon>
        <taxon>Streptophyta</taxon>
        <taxon>Embryophyta</taxon>
        <taxon>Tracheophyta</taxon>
        <taxon>Spermatophyta</taxon>
        <taxon>Magnoliopsida</taxon>
        <taxon>Liliopsida</taxon>
        <taxon>Poales</taxon>
        <taxon>Poaceae</taxon>
        <taxon>PACMAD clade</taxon>
        <taxon>Panicoideae</taxon>
        <taxon>Andropogonodae</taxon>
        <taxon>Andropogoneae</taxon>
        <taxon>Saccharinae</taxon>
        <taxon>Miscanthus</taxon>
    </lineage>
</organism>
<dbReference type="PROSITE" id="PS00107">
    <property type="entry name" value="PROTEIN_KINASE_ATP"/>
    <property type="match status" value="1"/>
</dbReference>
<keyword evidence="12" id="KW-1185">Reference proteome</keyword>
<evidence type="ECO:0000256" key="6">
    <source>
        <dbReference type="PROSITE-ProRule" id="PRU10141"/>
    </source>
</evidence>
<evidence type="ECO:0000256" key="2">
    <source>
        <dbReference type="ARBA" id="ARBA00004906"/>
    </source>
</evidence>
<dbReference type="GO" id="GO:0061630">
    <property type="term" value="F:ubiquitin protein ligase activity"/>
    <property type="evidence" value="ECO:0007669"/>
    <property type="project" value="UniProtKB-EC"/>
</dbReference>
<dbReference type="SMART" id="SM00504">
    <property type="entry name" value="Ubox"/>
    <property type="match status" value="1"/>
</dbReference>
<keyword evidence="6" id="KW-0547">Nucleotide-binding</keyword>
<feature type="region of interest" description="Disordered" evidence="8">
    <location>
        <begin position="32"/>
        <end position="72"/>
    </location>
</feature>
<feature type="compositionally biased region" description="Basic and acidic residues" evidence="8">
    <location>
        <begin position="32"/>
        <end position="41"/>
    </location>
</feature>
<dbReference type="Pfam" id="PF04564">
    <property type="entry name" value="U-box"/>
    <property type="match status" value="1"/>
</dbReference>
<sequence>MSRRQGASSSSYSVSSFVSDELDYSDFLSLHEDSSTEHSGSRSELLSSLSVDLKMPPTEHVQSPAPHTDLEDMNFDADLQDRLQKAFDEIVKLKKENFEESCQREQVEKELLLVRKKAKKLQEHLLKELQHSKGFEQARAADQHLIQKLKKDIELLKIQRDEYLEKFRQASDQILLQPLGAAKEAREQDKHEMETPKEEISQLKIHRDEYLAKFLEKNKPKLAPVQCVSDTNVIEKDLESYRTSLDNQLWPYRDSADQLKLATENFSELLKIGEGGYGRVYKGTISDTAVAIKILRHNENIQGLLQFQREVLILTKVRHPHLVNLLGSWDEMSALVYGYLPNGSLEDRLSCKGRHPREIVKRVEDAMINDELHTIIDRSAGEWPFVQVQQLARIAMRCAAEKRRRRADLVTDVWPVVETMMKSASLSACPSTSSSIQDESSVPHYFLCPILQKIMKNPHIAADGFTYEAEAIEDWLEAHDQSATSKLRYNSKLSASLSHPRTSSAWTMTYRLHLYDSQFIPAWILKGMQES</sequence>
<dbReference type="InterPro" id="IPR011009">
    <property type="entry name" value="Kinase-like_dom_sf"/>
</dbReference>
<feature type="domain" description="Protein kinase" evidence="9">
    <location>
        <begin position="266"/>
        <end position="531"/>
    </location>
</feature>
<dbReference type="InterPro" id="IPR003613">
    <property type="entry name" value="Ubox_domain"/>
</dbReference>
<dbReference type="SUPFAM" id="SSF57850">
    <property type="entry name" value="RING/U-box"/>
    <property type="match status" value="1"/>
</dbReference>
<dbReference type="OrthoDB" id="4062651at2759"/>
<name>A0A811MH16_9POAL</name>
<dbReference type="Pfam" id="PF07714">
    <property type="entry name" value="PK_Tyr_Ser-Thr"/>
    <property type="match status" value="1"/>
</dbReference>
<evidence type="ECO:0000259" key="9">
    <source>
        <dbReference type="PROSITE" id="PS50011"/>
    </source>
</evidence>
<gene>
    <name evidence="11" type="ORF">NCGR_LOCUS2408</name>
</gene>
<keyword evidence="5" id="KW-0833">Ubl conjugation pathway</keyword>
<dbReference type="Gene3D" id="3.30.40.10">
    <property type="entry name" value="Zinc/RING finger domain, C3HC4 (zinc finger)"/>
    <property type="match status" value="1"/>
</dbReference>
<protein>
    <recommendedName>
        <fullName evidence="3">RING-type E3 ubiquitin transferase</fullName>
        <ecNumber evidence="3">2.3.2.27</ecNumber>
    </recommendedName>
</protein>
<feature type="coiled-coil region" evidence="7">
    <location>
        <begin position="76"/>
        <end position="173"/>
    </location>
</feature>
<dbReference type="EMBL" id="CAJGYO010000001">
    <property type="protein sequence ID" value="CAD6204414.1"/>
    <property type="molecule type" value="Genomic_DNA"/>
</dbReference>
<dbReference type="GO" id="GO:0004672">
    <property type="term" value="F:protein kinase activity"/>
    <property type="evidence" value="ECO:0007669"/>
    <property type="project" value="InterPro"/>
</dbReference>
<comment type="caution">
    <text evidence="11">The sequence shown here is derived from an EMBL/GenBank/DDBJ whole genome shotgun (WGS) entry which is preliminary data.</text>
</comment>
<dbReference type="GO" id="GO:0005524">
    <property type="term" value="F:ATP binding"/>
    <property type="evidence" value="ECO:0007669"/>
    <property type="project" value="UniProtKB-UniRule"/>
</dbReference>
<reference evidence="11" key="1">
    <citation type="submission" date="2020-10" db="EMBL/GenBank/DDBJ databases">
        <authorList>
            <person name="Han B."/>
            <person name="Lu T."/>
            <person name="Zhao Q."/>
            <person name="Huang X."/>
            <person name="Zhao Y."/>
        </authorList>
    </citation>
    <scope>NUCLEOTIDE SEQUENCE</scope>
</reference>
<dbReference type="SUPFAM" id="SSF56112">
    <property type="entry name" value="Protein kinase-like (PK-like)"/>
    <property type="match status" value="1"/>
</dbReference>
<dbReference type="PROSITE" id="PS50011">
    <property type="entry name" value="PROTEIN_KINASE_DOM"/>
    <property type="match status" value="1"/>
</dbReference>
<evidence type="ECO:0000313" key="11">
    <source>
        <dbReference type="EMBL" id="CAD6204414.1"/>
    </source>
</evidence>
<evidence type="ECO:0000256" key="1">
    <source>
        <dbReference type="ARBA" id="ARBA00000900"/>
    </source>
</evidence>